<dbReference type="EMBL" id="FQWX01000001">
    <property type="protein sequence ID" value="SHG38287.1"/>
    <property type="molecule type" value="Genomic_DNA"/>
</dbReference>
<dbReference type="AlphaFoldDB" id="A0A1M5JCL5"/>
<keyword evidence="2" id="KW-1133">Transmembrane helix</keyword>
<evidence type="ECO:0000256" key="1">
    <source>
        <dbReference type="SAM" id="MobiDB-lite"/>
    </source>
</evidence>
<name>A0A1M5JCL5_9FIRM</name>
<keyword evidence="2" id="KW-0812">Transmembrane</keyword>
<reference evidence="4" key="1">
    <citation type="submission" date="2016-11" db="EMBL/GenBank/DDBJ databases">
        <authorList>
            <person name="Varghese N."/>
            <person name="Submissions S."/>
        </authorList>
    </citation>
    <scope>NUCLEOTIDE SEQUENCE [LARGE SCALE GENOMIC DNA]</scope>
    <source>
        <strain evidence="4">DSM 2635</strain>
    </source>
</reference>
<gene>
    <name evidence="3" type="ORF">SAMN04488530_10182</name>
</gene>
<proteinExistence type="predicted"/>
<keyword evidence="4" id="KW-1185">Reference proteome</keyword>
<feature type="compositionally biased region" description="Basic residues" evidence="1">
    <location>
        <begin position="1"/>
        <end position="18"/>
    </location>
</feature>
<feature type="transmembrane region" description="Helical" evidence="2">
    <location>
        <begin position="72"/>
        <end position="93"/>
    </location>
</feature>
<accession>A0A1M5JCL5</accession>
<evidence type="ECO:0000313" key="4">
    <source>
        <dbReference type="Proteomes" id="UP000243255"/>
    </source>
</evidence>
<feature type="region of interest" description="Disordered" evidence="1">
    <location>
        <begin position="1"/>
        <end position="33"/>
    </location>
</feature>
<dbReference type="RefSeq" id="WP_073123148.1">
    <property type="nucleotide sequence ID" value="NZ_BAABCH010000010.1"/>
</dbReference>
<organism evidence="3 4">
    <name type="scientific">Asaccharospora irregularis DSM 2635</name>
    <dbReference type="NCBI Taxonomy" id="1121321"/>
    <lineage>
        <taxon>Bacteria</taxon>
        <taxon>Bacillati</taxon>
        <taxon>Bacillota</taxon>
        <taxon>Clostridia</taxon>
        <taxon>Peptostreptococcales</taxon>
        <taxon>Peptostreptococcaceae</taxon>
        <taxon>Asaccharospora</taxon>
    </lineage>
</organism>
<evidence type="ECO:0000256" key="2">
    <source>
        <dbReference type="SAM" id="Phobius"/>
    </source>
</evidence>
<feature type="transmembrane region" description="Helical" evidence="2">
    <location>
        <begin position="46"/>
        <end position="66"/>
    </location>
</feature>
<feature type="transmembrane region" description="Helical" evidence="2">
    <location>
        <begin position="100"/>
        <end position="119"/>
    </location>
</feature>
<keyword evidence="2" id="KW-0472">Membrane</keyword>
<sequence>MSKKQNKKNSKKKKRKNSNYKGNLNRTTEKNVKSSGKTLQKQIKDINVILSLVLVVCALLITVVKVPVINDIGMIVLFVTLLTQQVLIIYGAYKEKSKSKIAIAVIVILAFAYLAYKVFLNK</sequence>
<dbReference type="STRING" id="1121321.SAMN04488530_10182"/>
<evidence type="ECO:0000313" key="3">
    <source>
        <dbReference type="EMBL" id="SHG38287.1"/>
    </source>
</evidence>
<protein>
    <submittedName>
        <fullName evidence="3">Uncharacterized protein</fullName>
    </submittedName>
</protein>
<dbReference type="Proteomes" id="UP000243255">
    <property type="component" value="Unassembled WGS sequence"/>
</dbReference>